<protein>
    <submittedName>
        <fullName evidence="2">Uncharacterized protein</fullName>
    </submittedName>
</protein>
<feature type="compositionally biased region" description="Basic and acidic residues" evidence="1">
    <location>
        <begin position="28"/>
        <end position="46"/>
    </location>
</feature>
<feature type="region of interest" description="Disordered" evidence="1">
    <location>
        <begin position="1"/>
        <end position="106"/>
    </location>
</feature>
<dbReference type="Proteomes" id="UP001153269">
    <property type="component" value="Unassembled WGS sequence"/>
</dbReference>
<evidence type="ECO:0000313" key="3">
    <source>
        <dbReference type="Proteomes" id="UP001153269"/>
    </source>
</evidence>
<name>A0A9N7VPJ6_PLEPL</name>
<dbReference type="AlphaFoldDB" id="A0A9N7VPJ6"/>
<gene>
    <name evidence="2" type="ORF">PLEPLA_LOCUS39714</name>
</gene>
<accession>A0A9N7VPJ6</accession>
<keyword evidence="3" id="KW-1185">Reference proteome</keyword>
<feature type="compositionally biased region" description="Basic and acidic residues" evidence="1">
    <location>
        <begin position="10"/>
        <end position="20"/>
    </location>
</feature>
<evidence type="ECO:0000313" key="2">
    <source>
        <dbReference type="EMBL" id="CAB1451975.1"/>
    </source>
</evidence>
<evidence type="ECO:0000256" key="1">
    <source>
        <dbReference type="SAM" id="MobiDB-lite"/>
    </source>
</evidence>
<feature type="compositionally biased region" description="Low complexity" evidence="1">
    <location>
        <begin position="53"/>
        <end position="63"/>
    </location>
</feature>
<reference evidence="2" key="1">
    <citation type="submission" date="2020-03" db="EMBL/GenBank/DDBJ databases">
        <authorList>
            <person name="Weist P."/>
        </authorList>
    </citation>
    <scope>NUCLEOTIDE SEQUENCE</scope>
</reference>
<proteinExistence type="predicted"/>
<dbReference type="EMBL" id="CADEAL010004111">
    <property type="protein sequence ID" value="CAB1451975.1"/>
    <property type="molecule type" value="Genomic_DNA"/>
</dbReference>
<organism evidence="2 3">
    <name type="scientific">Pleuronectes platessa</name>
    <name type="common">European plaice</name>
    <dbReference type="NCBI Taxonomy" id="8262"/>
    <lineage>
        <taxon>Eukaryota</taxon>
        <taxon>Metazoa</taxon>
        <taxon>Chordata</taxon>
        <taxon>Craniata</taxon>
        <taxon>Vertebrata</taxon>
        <taxon>Euteleostomi</taxon>
        <taxon>Actinopterygii</taxon>
        <taxon>Neopterygii</taxon>
        <taxon>Teleostei</taxon>
        <taxon>Neoteleostei</taxon>
        <taxon>Acanthomorphata</taxon>
        <taxon>Carangaria</taxon>
        <taxon>Pleuronectiformes</taxon>
        <taxon>Pleuronectoidei</taxon>
        <taxon>Pleuronectidae</taxon>
        <taxon>Pleuronectes</taxon>
    </lineage>
</organism>
<sequence>MSVQNSSSERGGRLPAEELRLGSFPFAKGEDECRRRGGTGVRRERPSGGGGAADLLNLARGGAPFLNRTPERFSLSPRRALETPPAPESPSRCSAAGEPSPVCAEN</sequence>
<comment type="caution">
    <text evidence="2">The sequence shown here is derived from an EMBL/GenBank/DDBJ whole genome shotgun (WGS) entry which is preliminary data.</text>
</comment>